<keyword evidence="3" id="KW-0324">Glycolysis</keyword>
<dbReference type="OrthoDB" id="9781415at2"/>
<feature type="active site" description="Tele-phosphohistidine intermediate" evidence="5">
    <location>
        <position position="17"/>
    </location>
</feature>
<evidence type="ECO:0000313" key="7">
    <source>
        <dbReference type="EMBL" id="QEC47795.1"/>
    </source>
</evidence>
<feature type="active site" description="Proton donor/acceptor" evidence="5">
    <location>
        <position position="92"/>
    </location>
</feature>
<dbReference type="Pfam" id="PF00300">
    <property type="entry name" value="His_Phos_1"/>
    <property type="match status" value="1"/>
</dbReference>
<feature type="binding site" evidence="6">
    <location>
        <begin position="92"/>
        <end position="95"/>
    </location>
    <ligand>
        <name>substrate</name>
    </ligand>
</feature>
<proteinExistence type="inferred from homology"/>
<evidence type="ECO:0000256" key="6">
    <source>
        <dbReference type="PIRSR" id="PIRSR613078-2"/>
    </source>
</evidence>
<evidence type="ECO:0000256" key="1">
    <source>
        <dbReference type="ARBA" id="ARBA00006717"/>
    </source>
</evidence>
<protein>
    <recommendedName>
        <fullName evidence="2">phosphoglycerate mutase (2,3-diphosphoglycerate-dependent)</fullName>
        <ecNumber evidence="2">5.4.2.11</ecNumber>
    </recommendedName>
</protein>
<dbReference type="GO" id="GO:0004619">
    <property type="term" value="F:phosphoglycerate mutase activity"/>
    <property type="evidence" value="ECO:0007669"/>
    <property type="project" value="UniProtKB-EC"/>
</dbReference>
<keyword evidence="4" id="KW-0413">Isomerase</keyword>
<keyword evidence="8" id="KW-1185">Reference proteome</keyword>
<dbReference type="AlphaFoldDB" id="A0A5B8U4I4"/>
<dbReference type="EC" id="5.4.2.11" evidence="2"/>
<dbReference type="PANTHER" id="PTHR11931">
    <property type="entry name" value="PHOSPHOGLYCERATE MUTASE"/>
    <property type="match status" value="1"/>
</dbReference>
<dbReference type="RefSeq" id="WP_146918655.1">
    <property type="nucleotide sequence ID" value="NZ_CP042430.1"/>
</dbReference>
<dbReference type="Gene3D" id="3.40.50.1240">
    <property type="entry name" value="Phosphoglycerate mutase-like"/>
    <property type="match status" value="1"/>
</dbReference>
<evidence type="ECO:0000256" key="4">
    <source>
        <dbReference type="ARBA" id="ARBA00023235"/>
    </source>
</evidence>
<name>A0A5B8U4I4_9ACTN</name>
<dbReference type="InterPro" id="IPR005952">
    <property type="entry name" value="Phosphogly_mut1"/>
</dbReference>
<dbReference type="InterPro" id="IPR029033">
    <property type="entry name" value="His_PPase_superfam"/>
</dbReference>
<dbReference type="GO" id="GO:0006096">
    <property type="term" value="P:glycolytic process"/>
    <property type="evidence" value="ECO:0007669"/>
    <property type="project" value="UniProtKB-KW"/>
</dbReference>
<evidence type="ECO:0000256" key="5">
    <source>
        <dbReference type="PIRSR" id="PIRSR613078-1"/>
    </source>
</evidence>
<dbReference type="InterPro" id="IPR013078">
    <property type="entry name" value="His_Pase_superF_clade-1"/>
</dbReference>
<comment type="similarity">
    <text evidence="1">Belongs to the phosphoglycerate mutase family. BPG-dependent PGAM subfamily.</text>
</comment>
<feature type="binding site" evidence="6">
    <location>
        <begin position="16"/>
        <end position="23"/>
    </location>
    <ligand>
        <name>substrate</name>
    </ligand>
</feature>
<sequence length="200" mass="21163">MASEASVAAVHLIALRHGESTLNAQGRLTGQLDPPLTPSGRVQARRLAPLAARPYDLRLHSGARRAEETLRLACDAAGLPGVALEADARWRERSYGELEGGPPDAWRQPIDIDAAPPGGESYRQLGMRVLAAVDDLHDRAAAAGRPLQVLLCAHSGVLRMLRGIAECTEDLAPLLGDGAGNAEALELTYIRAAAPVFLTT</sequence>
<evidence type="ECO:0000313" key="8">
    <source>
        <dbReference type="Proteomes" id="UP000321805"/>
    </source>
</evidence>
<dbReference type="KEGG" id="bsol:FSW04_09590"/>
<dbReference type="CDD" id="cd07067">
    <property type="entry name" value="HP_PGM_like"/>
    <property type="match status" value="1"/>
</dbReference>
<reference evidence="7 8" key="1">
    <citation type="journal article" date="2018" name="J. Microbiol.">
        <title>Baekduia soli gen. nov., sp. nov., a novel bacterium isolated from the soil of Baekdu Mountain and proposal of a novel family name, Baekduiaceae fam. nov.</title>
        <authorList>
            <person name="An D.S."/>
            <person name="Siddiqi M.Z."/>
            <person name="Kim K.H."/>
            <person name="Yu H.S."/>
            <person name="Im W.T."/>
        </authorList>
    </citation>
    <scope>NUCLEOTIDE SEQUENCE [LARGE SCALE GENOMIC DNA]</scope>
    <source>
        <strain evidence="7 8">BR7-21</strain>
    </source>
</reference>
<dbReference type="SUPFAM" id="SSF53254">
    <property type="entry name" value="Phosphoglycerate mutase-like"/>
    <property type="match status" value="1"/>
</dbReference>
<evidence type="ECO:0000256" key="3">
    <source>
        <dbReference type="ARBA" id="ARBA00023152"/>
    </source>
</evidence>
<accession>A0A5B8U4I4</accession>
<feature type="binding site" evidence="6">
    <location>
        <begin position="29"/>
        <end position="30"/>
    </location>
    <ligand>
        <name>substrate</name>
    </ligand>
</feature>
<dbReference type="EMBL" id="CP042430">
    <property type="protein sequence ID" value="QEC47795.1"/>
    <property type="molecule type" value="Genomic_DNA"/>
</dbReference>
<dbReference type="SMART" id="SM00855">
    <property type="entry name" value="PGAM"/>
    <property type="match status" value="1"/>
</dbReference>
<organism evidence="7 8">
    <name type="scientific">Baekduia soli</name>
    <dbReference type="NCBI Taxonomy" id="496014"/>
    <lineage>
        <taxon>Bacteria</taxon>
        <taxon>Bacillati</taxon>
        <taxon>Actinomycetota</taxon>
        <taxon>Thermoleophilia</taxon>
        <taxon>Solirubrobacterales</taxon>
        <taxon>Baekduiaceae</taxon>
        <taxon>Baekduia</taxon>
    </lineage>
</organism>
<gene>
    <name evidence="7" type="ORF">FSW04_09590</name>
</gene>
<evidence type="ECO:0000256" key="2">
    <source>
        <dbReference type="ARBA" id="ARBA00012028"/>
    </source>
</evidence>
<feature type="binding site" evidence="6">
    <location>
        <position position="65"/>
    </location>
    <ligand>
        <name>substrate</name>
    </ligand>
</feature>
<dbReference type="Proteomes" id="UP000321805">
    <property type="component" value="Chromosome"/>
</dbReference>